<name>A0A7J6VPV6_THATH</name>
<dbReference type="EMBL" id="JABWDY010029063">
    <property type="protein sequence ID" value="KAF5186588.1"/>
    <property type="molecule type" value="Genomic_DNA"/>
</dbReference>
<evidence type="ECO:0000313" key="4">
    <source>
        <dbReference type="Proteomes" id="UP000554482"/>
    </source>
</evidence>
<dbReference type="Proteomes" id="UP000554482">
    <property type="component" value="Unassembled WGS sequence"/>
</dbReference>
<dbReference type="Pfam" id="PF16488">
    <property type="entry name" value="ArgoL2"/>
    <property type="match status" value="1"/>
</dbReference>
<sequence length="276" mass="31823">MTIEEELEKNKETGVKEEEIAVLLESERQEEESQETSRKVKKKYIRGFAVTTKCSLGKVGGQFGSESFTELERNNLKNSCFRYLLDLETNKIHMISSVVSEIVKARIKPEIECPKNTTEKDVAENVDEEEEQDVAEDDEKDKQDVFEGDEEEKQDVDINDEEENQDVAVNGLTSLAKSYYLIYIRENVYDEDPYVEEFGIKMSEKLASVVARILPAPWLKYHDRGKEKYCLPQVGQRNMMNKKMINGSTDANLSEDTDIDNLMMQKSNVRFEISIK</sequence>
<gene>
    <name evidence="3" type="ORF">FRX31_023824</name>
</gene>
<evidence type="ECO:0000256" key="1">
    <source>
        <dbReference type="SAM" id="MobiDB-lite"/>
    </source>
</evidence>
<evidence type="ECO:0000313" key="3">
    <source>
        <dbReference type="EMBL" id="KAF5186588.1"/>
    </source>
</evidence>
<dbReference type="OrthoDB" id="1738338at2759"/>
<keyword evidence="4" id="KW-1185">Reference proteome</keyword>
<dbReference type="PANTHER" id="PTHR22891">
    <property type="entry name" value="EUKARYOTIC TRANSLATION INITIATION FACTOR 2C"/>
    <property type="match status" value="1"/>
</dbReference>
<feature type="compositionally biased region" description="Acidic residues" evidence="1">
    <location>
        <begin position="124"/>
        <end position="139"/>
    </location>
</feature>
<feature type="compositionally biased region" description="Acidic residues" evidence="1">
    <location>
        <begin position="146"/>
        <end position="164"/>
    </location>
</feature>
<accession>A0A7J6VPV6</accession>
<reference evidence="3 4" key="1">
    <citation type="submission" date="2020-06" db="EMBL/GenBank/DDBJ databases">
        <title>Transcriptomic and genomic resources for Thalictrum thalictroides and T. hernandezii: Facilitating candidate gene discovery in an emerging model plant lineage.</title>
        <authorList>
            <person name="Arias T."/>
            <person name="Riano-Pachon D.M."/>
            <person name="Di Stilio V.S."/>
        </authorList>
    </citation>
    <scope>NUCLEOTIDE SEQUENCE [LARGE SCALE GENOMIC DNA]</scope>
    <source>
        <strain evidence="4">cv. WT478/WT964</strain>
        <tissue evidence="3">Leaves</tissue>
    </source>
</reference>
<dbReference type="AlphaFoldDB" id="A0A7J6VPV6"/>
<organism evidence="3 4">
    <name type="scientific">Thalictrum thalictroides</name>
    <name type="common">Rue-anemone</name>
    <name type="synonym">Anemone thalictroides</name>
    <dbReference type="NCBI Taxonomy" id="46969"/>
    <lineage>
        <taxon>Eukaryota</taxon>
        <taxon>Viridiplantae</taxon>
        <taxon>Streptophyta</taxon>
        <taxon>Embryophyta</taxon>
        <taxon>Tracheophyta</taxon>
        <taxon>Spermatophyta</taxon>
        <taxon>Magnoliopsida</taxon>
        <taxon>Ranunculales</taxon>
        <taxon>Ranunculaceae</taxon>
        <taxon>Thalictroideae</taxon>
        <taxon>Thalictrum</taxon>
    </lineage>
</organism>
<feature type="region of interest" description="Disordered" evidence="1">
    <location>
        <begin position="116"/>
        <end position="164"/>
    </location>
</feature>
<evidence type="ECO:0000259" key="2">
    <source>
        <dbReference type="Pfam" id="PF16488"/>
    </source>
</evidence>
<comment type="caution">
    <text evidence="3">The sequence shown here is derived from an EMBL/GenBank/DDBJ whole genome shotgun (WGS) entry which is preliminary data.</text>
</comment>
<dbReference type="InterPro" id="IPR032472">
    <property type="entry name" value="ArgoL2"/>
</dbReference>
<protein>
    <submittedName>
        <fullName evidence="3">Argonaute</fullName>
    </submittedName>
</protein>
<proteinExistence type="predicted"/>
<feature type="domain" description="Argonaute linker 2" evidence="2">
    <location>
        <begin position="185"/>
        <end position="221"/>
    </location>
</feature>